<dbReference type="RefSeq" id="WP_095043402.1">
    <property type="nucleotide sequence ID" value="NZ_LN890655.1"/>
</dbReference>
<dbReference type="KEGG" id="pbf:CFX0092_A2118"/>
<keyword evidence="3" id="KW-1185">Reference proteome</keyword>
<accession>A0A160T259</accession>
<dbReference type="AlphaFoldDB" id="A0A160T259"/>
<dbReference type="InterPro" id="IPR013321">
    <property type="entry name" value="Arc_rbn_hlx_hlx"/>
</dbReference>
<organism evidence="2 3">
    <name type="scientific">Candidatus Promineifilum breve</name>
    <dbReference type="NCBI Taxonomy" id="1806508"/>
    <lineage>
        <taxon>Bacteria</taxon>
        <taxon>Bacillati</taxon>
        <taxon>Chloroflexota</taxon>
        <taxon>Ardenticatenia</taxon>
        <taxon>Candidatus Promineifilales</taxon>
        <taxon>Candidatus Promineifilaceae</taxon>
        <taxon>Candidatus Promineifilum</taxon>
    </lineage>
</organism>
<sequence length="89" mass="10198">MTKTIVKFEIEESLLEEVDAMAAKLGVSRNVYVTTAIAHALRFHYPKELTAEDEANAYLLWSANDEDDDNWLAPRKWDEEDGPDNSRLN</sequence>
<dbReference type="Proteomes" id="UP000215027">
    <property type="component" value="Chromosome I"/>
</dbReference>
<dbReference type="GO" id="GO:0006355">
    <property type="term" value="P:regulation of DNA-templated transcription"/>
    <property type="evidence" value="ECO:0007669"/>
    <property type="project" value="InterPro"/>
</dbReference>
<protein>
    <submittedName>
        <fullName evidence="2">Uncharacterized protein</fullName>
    </submittedName>
</protein>
<reference evidence="2" key="1">
    <citation type="submission" date="2016-01" db="EMBL/GenBank/DDBJ databases">
        <authorList>
            <person name="Mcilroy J.S."/>
            <person name="Karst M S."/>
            <person name="Albertsen M."/>
        </authorList>
    </citation>
    <scope>NUCLEOTIDE SEQUENCE</scope>
    <source>
        <strain evidence="2">Cfx-K</strain>
    </source>
</reference>
<evidence type="ECO:0000313" key="2">
    <source>
        <dbReference type="EMBL" id="CUS03996.2"/>
    </source>
</evidence>
<feature type="region of interest" description="Disordered" evidence="1">
    <location>
        <begin position="67"/>
        <end position="89"/>
    </location>
</feature>
<name>A0A160T259_9CHLR</name>
<evidence type="ECO:0000313" key="3">
    <source>
        <dbReference type="Proteomes" id="UP000215027"/>
    </source>
</evidence>
<evidence type="ECO:0000256" key="1">
    <source>
        <dbReference type="SAM" id="MobiDB-lite"/>
    </source>
</evidence>
<gene>
    <name evidence="2" type="ORF">CFX0092_A2118</name>
</gene>
<proteinExistence type="predicted"/>
<dbReference type="Gene3D" id="1.10.1220.10">
    <property type="entry name" value="Met repressor-like"/>
    <property type="match status" value="1"/>
</dbReference>
<dbReference type="EMBL" id="LN890655">
    <property type="protein sequence ID" value="CUS03996.2"/>
    <property type="molecule type" value="Genomic_DNA"/>
</dbReference>